<keyword evidence="1" id="KW-1133">Transmembrane helix</keyword>
<dbReference type="HOGENOM" id="CLU_1738002_0_0_6"/>
<evidence type="ECO:0000256" key="1">
    <source>
        <dbReference type="SAM" id="Phobius"/>
    </source>
</evidence>
<dbReference type="KEGG" id="hha:Hhal_1641"/>
<feature type="transmembrane region" description="Helical" evidence="1">
    <location>
        <begin position="55"/>
        <end position="74"/>
    </location>
</feature>
<feature type="transmembrane region" description="Helical" evidence="1">
    <location>
        <begin position="21"/>
        <end position="43"/>
    </location>
</feature>
<reference evidence="2 3" key="2">
    <citation type="journal article" date="2013" name="Stand. Genomic Sci.">
        <title>Complete genome sequence of Halorhodospira halophila SL1.</title>
        <authorList>
            <person name="Challacombe J.F."/>
            <person name="Majid S."/>
            <person name="Deole R."/>
            <person name="Brettin T.S."/>
            <person name="Bruce D."/>
            <person name="Delano S.F."/>
            <person name="Detter J.C."/>
            <person name="Gleasner C.D."/>
            <person name="Han C.S."/>
            <person name="Misra M."/>
            <person name="Reitenga K.G."/>
            <person name="Mikhailova N."/>
            <person name="Woyke T."/>
            <person name="Pitluck S."/>
            <person name="Nolan M."/>
            <person name="Land M.L."/>
            <person name="Saunders E."/>
            <person name="Tapia R."/>
            <person name="Lapidus A."/>
            <person name="Ivanova N."/>
            <person name="Hoff W.D."/>
        </authorList>
    </citation>
    <scope>NUCLEOTIDE SEQUENCE [LARGE SCALE GENOMIC DNA]</scope>
    <source>
        <strain evidence="3">DSM 244 / SL1</strain>
    </source>
</reference>
<keyword evidence="1" id="KW-0812">Transmembrane</keyword>
<dbReference type="RefSeq" id="WP_011814427.1">
    <property type="nucleotide sequence ID" value="NC_008789.1"/>
</dbReference>
<dbReference type="EMBL" id="CP000544">
    <property type="protein sequence ID" value="ABM62405.1"/>
    <property type="molecule type" value="Genomic_DNA"/>
</dbReference>
<proteinExistence type="predicted"/>
<organism evidence="2 3">
    <name type="scientific">Halorhodospira halophila (strain DSM 244 / SL1)</name>
    <name type="common">Ectothiorhodospira halophila (strain DSM 244 / SL1)</name>
    <dbReference type="NCBI Taxonomy" id="349124"/>
    <lineage>
        <taxon>Bacteria</taxon>
        <taxon>Pseudomonadati</taxon>
        <taxon>Pseudomonadota</taxon>
        <taxon>Gammaproteobacteria</taxon>
        <taxon>Chromatiales</taxon>
        <taxon>Ectothiorhodospiraceae</taxon>
        <taxon>Halorhodospira</taxon>
    </lineage>
</organism>
<evidence type="ECO:0000313" key="3">
    <source>
        <dbReference type="Proteomes" id="UP000000647"/>
    </source>
</evidence>
<protein>
    <submittedName>
        <fullName evidence="2">Uncharacterized protein</fullName>
    </submittedName>
</protein>
<evidence type="ECO:0000313" key="2">
    <source>
        <dbReference type="EMBL" id="ABM62405.1"/>
    </source>
</evidence>
<dbReference type="OrthoDB" id="9865177at2"/>
<dbReference type="Proteomes" id="UP000000647">
    <property type="component" value="Chromosome"/>
</dbReference>
<dbReference type="STRING" id="349124.Hhal_1641"/>
<reference evidence="3" key="1">
    <citation type="submission" date="2006-12" db="EMBL/GenBank/DDBJ databases">
        <title>Complete sequence of Halorhodospira halophila SL1.</title>
        <authorList>
            <consortium name="US DOE Joint Genome Institute"/>
            <person name="Copeland A."/>
            <person name="Lucas S."/>
            <person name="Lapidus A."/>
            <person name="Barry K."/>
            <person name="Detter J.C."/>
            <person name="Glavina del Rio T."/>
            <person name="Hammon N."/>
            <person name="Israni S."/>
            <person name="Dalin E."/>
            <person name="Tice H."/>
            <person name="Pitluck S."/>
            <person name="Saunders E."/>
            <person name="Brettin T."/>
            <person name="Bruce D."/>
            <person name="Han C."/>
            <person name="Tapia R."/>
            <person name="Schmutz J."/>
            <person name="Larimer F."/>
            <person name="Land M."/>
            <person name="Hauser L."/>
            <person name="Kyrpides N."/>
            <person name="Mikhailova N."/>
            <person name="Hoff W."/>
            <person name="Richardson P."/>
        </authorList>
    </citation>
    <scope>NUCLEOTIDE SEQUENCE [LARGE SCALE GENOMIC DNA]</scope>
    <source>
        <strain evidence="3">DSM 244 / SL1</strain>
    </source>
</reference>
<name>A1WXJ3_HALHL</name>
<keyword evidence="1" id="KW-0472">Membrane</keyword>
<sequence>MTNEILEERQRLLKELTKSTWLSAGISFPLAAVVGVIAYLIGIQRDLLPGAEQTLAVMIIAIALPAAVFVLVGLRKMFWIKAISAETDRLQSQQFLTRYVEAVGPVGMRSLSVIAKAQVDRALEREKNGEKATAREYAEALRYVLLIDPV</sequence>
<dbReference type="AlphaFoldDB" id="A1WXJ3"/>
<gene>
    <name evidence="2" type="ordered locus">Hhal_1641</name>
</gene>
<keyword evidence="3" id="KW-1185">Reference proteome</keyword>
<accession>A1WXJ3</accession>